<dbReference type="Proteomes" id="UP000095283">
    <property type="component" value="Unplaced"/>
</dbReference>
<dbReference type="WBParaSite" id="Hba_20427">
    <property type="protein sequence ID" value="Hba_20427"/>
    <property type="gene ID" value="Hba_20427"/>
</dbReference>
<evidence type="ECO:0000313" key="2">
    <source>
        <dbReference type="WBParaSite" id="Hba_20427"/>
    </source>
</evidence>
<proteinExistence type="predicted"/>
<sequence length="150" mass="17033">MSTGSATFLSGHVENSRLIYLHEEWMSNERVKIEDEIKRKLYVISLSGSFVHHPHPSETAILRKLLPHGTRVRFQVDKKSKKGTLISEDGLHDIRNELQECLEQMQIDVGCNAILPYSNRIAPTDLDGSFIHYLQCPTAFVKGTLQMVSL</sequence>
<protein>
    <submittedName>
        <fullName evidence="2">Doublecortin domain-containing protein</fullName>
    </submittedName>
</protein>
<organism evidence="1 2">
    <name type="scientific">Heterorhabditis bacteriophora</name>
    <name type="common">Entomopathogenic nematode worm</name>
    <dbReference type="NCBI Taxonomy" id="37862"/>
    <lineage>
        <taxon>Eukaryota</taxon>
        <taxon>Metazoa</taxon>
        <taxon>Ecdysozoa</taxon>
        <taxon>Nematoda</taxon>
        <taxon>Chromadorea</taxon>
        <taxon>Rhabditida</taxon>
        <taxon>Rhabditina</taxon>
        <taxon>Rhabditomorpha</taxon>
        <taxon>Strongyloidea</taxon>
        <taxon>Heterorhabditidae</taxon>
        <taxon>Heterorhabditis</taxon>
    </lineage>
</organism>
<accession>A0A1I7XSB7</accession>
<name>A0A1I7XSB7_HETBA</name>
<reference evidence="2" key="1">
    <citation type="submission" date="2016-11" db="UniProtKB">
        <authorList>
            <consortium name="WormBaseParasite"/>
        </authorList>
    </citation>
    <scope>IDENTIFICATION</scope>
</reference>
<evidence type="ECO:0000313" key="1">
    <source>
        <dbReference type="Proteomes" id="UP000095283"/>
    </source>
</evidence>
<keyword evidence="1" id="KW-1185">Reference proteome</keyword>
<dbReference type="AlphaFoldDB" id="A0A1I7XSB7"/>